<accession>A0ABQ8DJ87</accession>
<evidence type="ECO:0000313" key="1">
    <source>
        <dbReference type="EMBL" id="KAH0929446.1"/>
    </source>
</evidence>
<keyword evidence="2" id="KW-1185">Reference proteome</keyword>
<dbReference type="EMBL" id="JAGKQM010000004">
    <property type="protein sequence ID" value="KAH0929446.1"/>
    <property type="molecule type" value="Genomic_DNA"/>
</dbReference>
<gene>
    <name evidence="1" type="ORF">HID58_015173</name>
</gene>
<reference evidence="1 2" key="1">
    <citation type="submission" date="2021-05" db="EMBL/GenBank/DDBJ databases">
        <title>Genome Assembly of Synthetic Allotetraploid Brassica napus Reveals Homoeologous Exchanges between Subgenomes.</title>
        <authorList>
            <person name="Davis J.T."/>
        </authorList>
    </citation>
    <scope>NUCLEOTIDE SEQUENCE [LARGE SCALE GENOMIC DNA]</scope>
    <source>
        <strain evidence="2">cv. Da-Ae</strain>
        <tissue evidence="1">Seedling</tissue>
    </source>
</reference>
<dbReference type="Proteomes" id="UP000824890">
    <property type="component" value="Unassembled WGS sequence"/>
</dbReference>
<protein>
    <submittedName>
        <fullName evidence="1">Uncharacterized protein</fullName>
    </submittedName>
</protein>
<comment type="caution">
    <text evidence="1">The sequence shown here is derived from an EMBL/GenBank/DDBJ whole genome shotgun (WGS) entry which is preliminary data.</text>
</comment>
<organism evidence="1 2">
    <name type="scientific">Brassica napus</name>
    <name type="common">Rape</name>
    <dbReference type="NCBI Taxonomy" id="3708"/>
    <lineage>
        <taxon>Eukaryota</taxon>
        <taxon>Viridiplantae</taxon>
        <taxon>Streptophyta</taxon>
        <taxon>Embryophyta</taxon>
        <taxon>Tracheophyta</taxon>
        <taxon>Spermatophyta</taxon>
        <taxon>Magnoliopsida</taxon>
        <taxon>eudicotyledons</taxon>
        <taxon>Gunneridae</taxon>
        <taxon>Pentapetalae</taxon>
        <taxon>rosids</taxon>
        <taxon>malvids</taxon>
        <taxon>Brassicales</taxon>
        <taxon>Brassicaceae</taxon>
        <taxon>Brassiceae</taxon>
        <taxon>Brassica</taxon>
    </lineage>
</organism>
<name>A0ABQ8DJ87_BRANA</name>
<sequence length="112" mass="12979">MQYLFLASSFQTCKIVLPQSNSLLMTDHKRICHVQAIYGDTQMRKINCSVLSVEFLWILHRKAAVNRAVGDGKLYGDEGRLHGQSNRFHGHDFIFFCGGSRFWFHQKLDEET</sequence>
<evidence type="ECO:0000313" key="2">
    <source>
        <dbReference type="Proteomes" id="UP000824890"/>
    </source>
</evidence>
<proteinExistence type="predicted"/>